<dbReference type="RefSeq" id="XP_037149970.1">
    <property type="nucleotide sequence ID" value="XM_037293892.1"/>
</dbReference>
<keyword evidence="3" id="KW-1185">Reference proteome</keyword>
<evidence type="ECO:0000313" key="3">
    <source>
        <dbReference type="Proteomes" id="UP000593566"/>
    </source>
</evidence>
<protein>
    <recommendedName>
        <fullName evidence="1">F-box domain-containing protein</fullName>
    </recommendedName>
</protein>
<dbReference type="AlphaFoldDB" id="A0A8H6F9V0"/>
<dbReference type="EMBL" id="JACCJB010000016">
    <property type="protein sequence ID" value="KAF6220535.1"/>
    <property type="molecule type" value="Genomic_DNA"/>
</dbReference>
<evidence type="ECO:0000313" key="2">
    <source>
        <dbReference type="EMBL" id="KAF6220535.1"/>
    </source>
</evidence>
<organism evidence="2 3">
    <name type="scientific">Letharia lupina</name>
    <dbReference type="NCBI Taxonomy" id="560253"/>
    <lineage>
        <taxon>Eukaryota</taxon>
        <taxon>Fungi</taxon>
        <taxon>Dikarya</taxon>
        <taxon>Ascomycota</taxon>
        <taxon>Pezizomycotina</taxon>
        <taxon>Lecanoromycetes</taxon>
        <taxon>OSLEUM clade</taxon>
        <taxon>Lecanoromycetidae</taxon>
        <taxon>Lecanorales</taxon>
        <taxon>Lecanorineae</taxon>
        <taxon>Parmeliaceae</taxon>
        <taxon>Letharia</taxon>
    </lineage>
</organism>
<reference evidence="2 3" key="1">
    <citation type="journal article" date="2020" name="Genomics">
        <title>Complete, high-quality genomes from long-read metagenomic sequencing of two wolf lichen thalli reveals enigmatic genome architecture.</title>
        <authorList>
            <person name="McKenzie S.K."/>
            <person name="Walston R.F."/>
            <person name="Allen J.L."/>
        </authorList>
    </citation>
    <scope>NUCLEOTIDE SEQUENCE [LARGE SCALE GENOMIC DNA]</scope>
    <source>
        <strain evidence="2">WasteWater1</strain>
    </source>
</reference>
<feature type="domain" description="F-box" evidence="1">
    <location>
        <begin position="1"/>
        <end position="46"/>
    </location>
</feature>
<dbReference type="Proteomes" id="UP000593566">
    <property type="component" value="Unassembled WGS sequence"/>
</dbReference>
<dbReference type="PROSITE" id="PS50181">
    <property type="entry name" value="FBOX"/>
    <property type="match status" value="1"/>
</dbReference>
<gene>
    <name evidence="2" type="ORF">HO133_002968</name>
</gene>
<accession>A0A8H6F9V0</accession>
<sequence>MKLTDFPNEILKNVVANIPLNSDLARVTLVSHRFKNLTEPLLYRIVHLDAEPLEECPVGFIPTLKRTDQLIATLKARPELGRYTTAFSLRVTHFPWYQSYPQISIIRRMPGLRKLSYDPPAIHGGGTPTECKDLTAQRFDFSHVTNHYDEDGGRLWLELGVPLEIVAKHLWGPSVRKVQAEKLFFTDKFEHEHWLDQRRIRAGLSAVEDLRFLNCCPRIHGDSVTAFLNAVIHLRCFVFEIESPWEPLMVPNDPAHEVDLRPALLAHLSTIEELALSTTGHALRNYQPVQSPGSFVQWTALKRLAVPYATLSHAMLHEVLPPQLEELQLERLNCCEEKPAGPEDDLVLFRELAKNKEVCVPGLKRLIWWLQHPSAQDPNDHNLSQLSNVEGLALETFKNVGVRFEWISTPFFKDTPFGQRLYEW</sequence>
<name>A0A8H6F9V0_9LECA</name>
<dbReference type="GeneID" id="59331380"/>
<proteinExistence type="predicted"/>
<comment type="caution">
    <text evidence="2">The sequence shown here is derived from an EMBL/GenBank/DDBJ whole genome shotgun (WGS) entry which is preliminary data.</text>
</comment>
<evidence type="ECO:0000259" key="1">
    <source>
        <dbReference type="PROSITE" id="PS50181"/>
    </source>
</evidence>
<dbReference type="InterPro" id="IPR001810">
    <property type="entry name" value="F-box_dom"/>
</dbReference>